<reference evidence="2" key="2">
    <citation type="submission" date="2016-04" db="UniProtKB">
        <authorList>
            <consortium name="EnsemblMetazoa"/>
        </authorList>
    </citation>
    <scope>IDENTIFICATION</scope>
</reference>
<dbReference type="eggNOG" id="ENOG502SWEF">
    <property type="taxonomic scope" value="Eukaryota"/>
</dbReference>
<organism evidence="2 3">
    <name type="scientific">Atta cephalotes</name>
    <name type="common">Leafcutter ant</name>
    <dbReference type="NCBI Taxonomy" id="12957"/>
    <lineage>
        <taxon>Eukaryota</taxon>
        <taxon>Metazoa</taxon>
        <taxon>Ecdysozoa</taxon>
        <taxon>Arthropoda</taxon>
        <taxon>Hexapoda</taxon>
        <taxon>Insecta</taxon>
        <taxon>Pterygota</taxon>
        <taxon>Neoptera</taxon>
        <taxon>Endopterygota</taxon>
        <taxon>Hymenoptera</taxon>
        <taxon>Apocrita</taxon>
        <taxon>Aculeata</taxon>
        <taxon>Formicoidea</taxon>
        <taxon>Formicidae</taxon>
        <taxon>Myrmicinae</taxon>
        <taxon>Atta</taxon>
    </lineage>
</organism>
<dbReference type="PANTHER" id="PTHR21505:SF8">
    <property type="entry name" value="DPT-YFP REPRESSOR BY OVEREXPRESSION, ISOFORM D-RELATED"/>
    <property type="match status" value="1"/>
</dbReference>
<name>A0A158NBG1_ATTCE</name>
<accession>A0A158NBG1</accession>
<dbReference type="PANTHER" id="PTHR21505">
    <property type="entry name" value="MADF DOMAIN-CONTAINING PROTEIN-RELATED"/>
    <property type="match status" value="1"/>
</dbReference>
<dbReference type="OrthoDB" id="8190343at2759"/>
<feature type="domain" description="MADF" evidence="1">
    <location>
        <begin position="12"/>
        <end position="106"/>
    </location>
</feature>
<evidence type="ECO:0000313" key="3">
    <source>
        <dbReference type="Proteomes" id="UP000005205"/>
    </source>
</evidence>
<gene>
    <name evidence="2" type="primary">105617942</name>
</gene>
<evidence type="ECO:0000259" key="1">
    <source>
        <dbReference type="PROSITE" id="PS51029"/>
    </source>
</evidence>
<dbReference type="Pfam" id="PF10545">
    <property type="entry name" value="MADF_DNA_bdg"/>
    <property type="match status" value="1"/>
</dbReference>
<sequence length="966" mass="112386">MPNVWTEDDTEKLIALYGQYQCLWNPFDSEFNNKSLRYEAYKKIKNSINIPELTICDCINRIVNVKKEYCYELSKIAAAISYEKLYVPKVKWFKRMHMLFFPYMPLSHNNFRKDRSTYTDNPIEVYGRKKIEDNFDIFGKSIAFQLRTIDIQTAVELEKEIQNLVTKARLKILKSKLMDQNNSICYCDCNDCEVMCKDETCNCGLTLKECLLLAKIKESKNYDRFCYKYGQEQTKVIKGFQSGKPYESPFTWFPIIVEMLTKVIDDESKLQNRIGVKMISPVKDCITIPYDNNSKYKNVSNFLCMQDYKTKSGSFEHESEGQSNAQLLQCPFCGWEATNPNKLNIKTKKAYENIKPLNITVPCPEYSNLANKLYEGYKAHRIDNMYQEKYENIIPYLTFSNGLPSYTDYSANISKTNYIYYPQSTCSNINQMKQTTPVATVASKLKFCTRKTQLSSKQLFPERRTKQVGTIIEQCNKGIQNTVCVSKAKTDIVQKCYRKIQSKPLTSQEMSKQVAVNTVEQCDKEIQNTIYVSPSNCQVFQIYSSTQEAKPIDAYIMKCSTNDMRNTIGIKLKTVKDSMPNFILITTDRNYLPLIQRDLKEFTTNKCQKDTVSEVTVCEQIPRKFLNENIHSDTISAELESLSSLSYLEKTEKDNIAIFTEILLQLIKHAFVMNNWSKRQILNKFYCKSKSKNTCPSRKNSALNSHQTQNIKEDVVDHFTTPYANSKDVEVLYESFTSKIRDYSLSQNDTTYAETMMDELFVKDKGITASTENHDIGLNTLPQILLRDSETQYTPKQLQDTGIVTDPNFEKKISVATQNREPILIRVIKSNNSGDILKLDKETCVRDAHVLWNDKYSKNMYQKYSVRKYYDELLHPGISHAREKEVNCIDYRTSLLRTISNPSNGIYKYYKGCRSSLPYHHDWMKTNITNRAISSIQRVSRIPLYTRSHKYTQRRTDLYRMSRSYV</sequence>
<dbReference type="InParanoid" id="A0A158NBG1"/>
<dbReference type="KEGG" id="acep:105617942"/>
<reference evidence="3" key="1">
    <citation type="journal article" date="2011" name="PLoS Genet.">
        <title>The genome sequence of the leaf-cutter ant Atta cephalotes reveals insights into its obligate symbiotic lifestyle.</title>
        <authorList>
            <person name="Suen G."/>
            <person name="Teiling C."/>
            <person name="Li L."/>
            <person name="Holt C."/>
            <person name="Abouheif E."/>
            <person name="Bornberg-Bauer E."/>
            <person name="Bouffard P."/>
            <person name="Caldera E.J."/>
            <person name="Cash E."/>
            <person name="Cavanaugh A."/>
            <person name="Denas O."/>
            <person name="Elhaik E."/>
            <person name="Fave M.J."/>
            <person name="Gadau J."/>
            <person name="Gibson J.D."/>
            <person name="Graur D."/>
            <person name="Grubbs K.J."/>
            <person name="Hagen D.E."/>
            <person name="Harkins T.T."/>
            <person name="Helmkampf M."/>
            <person name="Hu H."/>
            <person name="Johnson B.R."/>
            <person name="Kim J."/>
            <person name="Marsh S.E."/>
            <person name="Moeller J.A."/>
            <person name="Munoz-Torres M.C."/>
            <person name="Murphy M.C."/>
            <person name="Naughton M.C."/>
            <person name="Nigam S."/>
            <person name="Overson R."/>
            <person name="Rajakumar R."/>
            <person name="Reese J.T."/>
            <person name="Scott J.J."/>
            <person name="Smith C.R."/>
            <person name="Tao S."/>
            <person name="Tsutsui N.D."/>
            <person name="Viljakainen L."/>
            <person name="Wissler L."/>
            <person name="Yandell M.D."/>
            <person name="Zimmer F."/>
            <person name="Taylor J."/>
            <person name="Slater S.C."/>
            <person name="Clifton S.W."/>
            <person name="Warren W.C."/>
            <person name="Elsik C.G."/>
            <person name="Smith C.D."/>
            <person name="Weinstock G.M."/>
            <person name="Gerardo N.M."/>
            <person name="Currie C.R."/>
        </authorList>
    </citation>
    <scope>NUCLEOTIDE SEQUENCE [LARGE SCALE GENOMIC DNA]</scope>
</reference>
<dbReference type="InterPro" id="IPR006578">
    <property type="entry name" value="MADF-dom"/>
</dbReference>
<keyword evidence="3" id="KW-1185">Reference proteome</keyword>
<dbReference type="AlphaFoldDB" id="A0A158NBG1"/>
<proteinExistence type="predicted"/>
<dbReference type="PROSITE" id="PS51029">
    <property type="entry name" value="MADF"/>
    <property type="match status" value="1"/>
</dbReference>
<dbReference type="EnsemblMetazoa" id="XM_012199479.1">
    <property type="protein sequence ID" value="XP_012054869.1"/>
    <property type="gene ID" value="LOC105617942"/>
</dbReference>
<dbReference type="Proteomes" id="UP000005205">
    <property type="component" value="Unassembled WGS sequence"/>
</dbReference>
<protein>
    <recommendedName>
        <fullName evidence="1">MADF domain-containing protein</fullName>
    </recommendedName>
</protein>
<dbReference type="EMBL" id="ADTU01000325">
    <property type="status" value="NOT_ANNOTATED_CDS"/>
    <property type="molecule type" value="Genomic_DNA"/>
</dbReference>
<evidence type="ECO:0000313" key="2">
    <source>
        <dbReference type="EnsemblMetazoa" id="XP_012054869.1"/>
    </source>
</evidence>
<dbReference type="SMART" id="SM00595">
    <property type="entry name" value="MADF"/>
    <property type="match status" value="1"/>
</dbReference>